<evidence type="ECO:0000313" key="2">
    <source>
        <dbReference type="EMBL" id="KAG7352829.1"/>
    </source>
</evidence>
<reference evidence="2" key="1">
    <citation type="journal article" date="2021" name="Sci. Rep.">
        <title>Diploid genomic architecture of Nitzschia inconspicua, an elite biomass production diatom.</title>
        <authorList>
            <person name="Oliver A."/>
            <person name="Podell S."/>
            <person name="Pinowska A."/>
            <person name="Traller J.C."/>
            <person name="Smith S.R."/>
            <person name="McClure R."/>
            <person name="Beliaev A."/>
            <person name="Bohutskyi P."/>
            <person name="Hill E.A."/>
            <person name="Rabines A."/>
            <person name="Zheng H."/>
            <person name="Allen L.Z."/>
            <person name="Kuo A."/>
            <person name="Grigoriev I.V."/>
            <person name="Allen A.E."/>
            <person name="Hazlebeck D."/>
            <person name="Allen E.E."/>
        </authorList>
    </citation>
    <scope>NUCLEOTIDE SEQUENCE</scope>
    <source>
        <strain evidence="2">Hildebrandi</strain>
    </source>
</reference>
<evidence type="ECO:0000256" key="1">
    <source>
        <dbReference type="SAM" id="MobiDB-lite"/>
    </source>
</evidence>
<accession>A0A9K3PPV3</accession>
<comment type="caution">
    <text evidence="2">The sequence shown here is derived from an EMBL/GenBank/DDBJ whole genome shotgun (WGS) entry which is preliminary data.</text>
</comment>
<keyword evidence="3" id="KW-1185">Reference proteome</keyword>
<protein>
    <submittedName>
        <fullName evidence="2">Uncharacterized protein</fullName>
    </submittedName>
</protein>
<name>A0A9K3PPV3_9STRA</name>
<feature type="compositionally biased region" description="Polar residues" evidence="1">
    <location>
        <begin position="281"/>
        <end position="290"/>
    </location>
</feature>
<gene>
    <name evidence="2" type="ORF">IV203_008877</name>
</gene>
<proteinExistence type="predicted"/>
<feature type="region of interest" description="Disordered" evidence="1">
    <location>
        <begin position="263"/>
        <end position="290"/>
    </location>
</feature>
<organism evidence="2 3">
    <name type="scientific">Nitzschia inconspicua</name>
    <dbReference type="NCBI Taxonomy" id="303405"/>
    <lineage>
        <taxon>Eukaryota</taxon>
        <taxon>Sar</taxon>
        <taxon>Stramenopiles</taxon>
        <taxon>Ochrophyta</taxon>
        <taxon>Bacillariophyta</taxon>
        <taxon>Bacillariophyceae</taxon>
        <taxon>Bacillariophycidae</taxon>
        <taxon>Bacillariales</taxon>
        <taxon>Bacillariaceae</taxon>
        <taxon>Nitzschia</taxon>
    </lineage>
</organism>
<dbReference type="Proteomes" id="UP000693970">
    <property type="component" value="Unassembled WGS sequence"/>
</dbReference>
<dbReference type="EMBL" id="JAGRRH010000017">
    <property type="protein sequence ID" value="KAG7352829.1"/>
    <property type="molecule type" value="Genomic_DNA"/>
</dbReference>
<dbReference type="AlphaFoldDB" id="A0A9K3PPV3"/>
<dbReference type="OrthoDB" id="56570at2759"/>
<reference evidence="2" key="2">
    <citation type="submission" date="2021-04" db="EMBL/GenBank/DDBJ databases">
        <authorList>
            <person name="Podell S."/>
        </authorList>
    </citation>
    <scope>NUCLEOTIDE SEQUENCE</scope>
    <source>
        <strain evidence="2">Hildebrandi</strain>
    </source>
</reference>
<sequence length="373" mass="41877">MAMAVASEDGDQPAIDISKLHLSKLRKLAKNFGIKMISKMPSAVIRIHLAKNAHIGSILDNVIKIKTAPTHDKRMQNTIVRLVNVIFSHGFIQGLMEWNNHRKRADHETGVGGTMDRFFVQVHTAMYAIDEDDGEDDGGEEKIPDVADREDDRSIYSFDADDAPDDSLELERVNLVLERTTNANDPYASLSRFEERTDLDHEKVELYFETADPDPGQYMKLPPKVLRGWTSDLLRARKKLVENMKSVQDFDKSFSPFMDARLKGDSTSSDVGKDDDFSAMTGGSDTTVTKQGESMERMANYFELIQQSTSIAAAAATSASHATRRTNEQQLRLSIMQEAQMLKRELGQSDGSPIPSDIRARMQARLNTLYEEL</sequence>
<evidence type="ECO:0000313" key="3">
    <source>
        <dbReference type="Proteomes" id="UP000693970"/>
    </source>
</evidence>